<dbReference type="RefSeq" id="WP_263061661.1">
    <property type="nucleotide sequence ID" value="NZ_JAOUSE010000025.1"/>
</dbReference>
<evidence type="ECO:0000313" key="2">
    <source>
        <dbReference type="Proteomes" id="UP001208656"/>
    </source>
</evidence>
<keyword evidence="2" id="KW-1185">Reference proteome</keyword>
<comment type="caution">
    <text evidence="1">The sequence shown here is derived from an EMBL/GenBank/DDBJ whole genome shotgun (WGS) entry which is preliminary data.</text>
</comment>
<evidence type="ECO:0000313" key="1">
    <source>
        <dbReference type="EMBL" id="MCU9594592.1"/>
    </source>
</evidence>
<organism evidence="1 2">
    <name type="scientific">Pallidibacillus thermolactis</name>
    <dbReference type="NCBI Taxonomy" id="251051"/>
    <lineage>
        <taxon>Bacteria</taxon>
        <taxon>Bacillati</taxon>
        <taxon>Bacillota</taxon>
        <taxon>Bacilli</taxon>
        <taxon>Bacillales</taxon>
        <taxon>Bacillaceae</taxon>
        <taxon>Pallidibacillus</taxon>
    </lineage>
</organism>
<accession>A0ABT2WFX5</accession>
<sequence>MLTSINLMPGVHHVSIWNQGQEKDKNPIIKINKHKNTKINVTFFLTGLNSLRDHITQERRPFYIYLFLVFNNGGKDFEILSNSDIYCNEKILAYDNVKFNATLEIPPISGFKDVDFLNNYFTFDIVYSEFEAQDGSDINLMINNHSNKLFSSKINLTFIDEYVEGDSND</sequence>
<dbReference type="EMBL" id="JAOUSE010000025">
    <property type="protein sequence ID" value="MCU9594592.1"/>
    <property type="molecule type" value="Genomic_DNA"/>
</dbReference>
<dbReference type="Proteomes" id="UP001208656">
    <property type="component" value="Unassembled WGS sequence"/>
</dbReference>
<name>A0ABT2WFX5_9BACI</name>
<reference evidence="1 2" key="1">
    <citation type="submission" date="2022-10" db="EMBL/GenBank/DDBJ databases">
        <title>Description of Fervidibacillus gen. nov. in the family Fervidibacillaceae fam. nov. with two species, Fervidibacillus albus sp. nov., and Fervidibacillus halotolerans sp. nov., isolated from tidal flat sediments.</title>
        <authorList>
            <person name="Kwon K.K."/>
            <person name="Yang S.-H."/>
        </authorList>
    </citation>
    <scope>NUCLEOTIDE SEQUENCE [LARGE SCALE GENOMIC DNA]</scope>
    <source>
        <strain evidence="1 2">DSM 23332</strain>
    </source>
</reference>
<proteinExistence type="predicted"/>
<gene>
    <name evidence="1" type="ORF">OEV82_09000</name>
</gene>
<protein>
    <submittedName>
        <fullName evidence="1">Uncharacterized protein</fullName>
    </submittedName>
</protein>